<organism evidence="1 2">
    <name type="scientific">Burkholderia contaminans</name>
    <dbReference type="NCBI Taxonomy" id="488447"/>
    <lineage>
        <taxon>Bacteria</taxon>
        <taxon>Pseudomonadati</taxon>
        <taxon>Pseudomonadota</taxon>
        <taxon>Betaproteobacteria</taxon>
        <taxon>Burkholderiales</taxon>
        <taxon>Burkholderiaceae</taxon>
        <taxon>Burkholderia</taxon>
        <taxon>Burkholderia cepacia complex</taxon>
    </lineage>
</organism>
<dbReference type="EMBL" id="QTQX01000013">
    <property type="protein sequence ID" value="RQT26014.1"/>
    <property type="molecule type" value="Genomic_DNA"/>
</dbReference>
<comment type="caution">
    <text evidence="1">The sequence shown here is derived from an EMBL/GenBank/DDBJ whole genome shotgun (WGS) entry which is preliminary data.</text>
</comment>
<sequence length="216" mass="23842">MTTTEYMGRAQAIAEALGGTATLQNPEYPNDNFYVALPGRDTDAQILLRFSPYRAKNRLVVTPSFNLLGESRHGSTAAVNYLRTAQLEQIGYVSEITLAITKTPAQLAADIERRLLSGYLKALGLVRVELKSEADEETQRDAVMQKFAGIVGECWTPNSRDNRRLHLHRPNTPAGYSATVDLHTSQECSVEIRWVSAELAEKILTVLAEHGEAARA</sequence>
<dbReference type="AlphaFoldDB" id="A0A3N8QQC9"/>
<protein>
    <submittedName>
        <fullName evidence="1">Uncharacterized protein</fullName>
    </submittedName>
</protein>
<reference evidence="1 2" key="1">
    <citation type="submission" date="2018-08" db="EMBL/GenBank/DDBJ databases">
        <title>Comparative analysis of Burkholderia isolates from Puerto Rico.</title>
        <authorList>
            <person name="Hall C."/>
            <person name="Sahl J."/>
            <person name="Wagner D."/>
        </authorList>
    </citation>
    <scope>NUCLEOTIDE SEQUENCE [LARGE SCALE GENOMIC DNA]</scope>
    <source>
        <strain evidence="1 2">Bp9001</strain>
    </source>
</reference>
<proteinExistence type="predicted"/>
<name>A0A3N8QQC9_9BURK</name>
<dbReference type="Proteomes" id="UP000269271">
    <property type="component" value="Unassembled WGS sequence"/>
</dbReference>
<evidence type="ECO:0000313" key="1">
    <source>
        <dbReference type="EMBL" id="RQT26014.1"/>
    </source>
</evidence>
<gene>
    <name evidence="1" type="ORF">DF037_20200</name>
</gene>
<accession>A0A3N8QQC9</accession>
<evidence type="ECO:0000313" key="2">
    <source>
        <dbReference type="Proteomes" id="UP000269271"/>
    </source>
</evidence>
<dbReference type="RefSeq" id="WP_124618482.1">
    <property type="nucleotide sequence ID" value="NZ_QTQX01000013.1"/>
</dbReference>